<gene>
    <name evidence="1" type="ORF">NPIL_238931</name>
</gene>
<organism evidence="1 2">
    <name type="scientific">Nephila pilipes</name>
    <name type="common">Giant wood spider</name>
    <name type="synonym">Nephila maculata</name>
    <dbReference type="NCBI Taxonomy" id="299642"/>
    <lineage>
        <taxon>Eukaryota</taxon>
        <taxon>Metazoa</taxon>
        <taxon>Ecdysozoa</taxon>
        <taxon>Arthropoda</taxon>
        <taxon>Chelicerata</taxon>
        <taxon>Arachnida</taxon>
        <taxon>Araneae</taxon>
        <taxon>Araneomorphae</taxon>
        <taxon>Entelegynae</taxon>
        <taxon>Araneoidea</taxon>
        <taxon>Nephilidae</taxon>
        <taxon>Nephila</taxon>
    </lineage>
</organism>
<comment type="caution">
    <text evidence="1">The sequence shown here is derived from an EMBL/GenBank/DDBJ whole genome shotgun (WGS) entry which is preliminary data.</text>
</comment>
<reference evidence="1" key="1">
    <citation type="submission" date="2020-08" db="EMBL/GenBank/DDBJ databases">
        <title>Multicomponent nature underlies the extraordinary mechanical properties of spider dragline silk.</title>
        <authorList>
            <person name="Kono N."/>
            <person name="Nakamura H."/>
            <person name="Mori M."/>
            <person name="Yoshida Y."/>
            <person name="Ohtoshi R."/>
            <person name="Malay A.D."/>
            <person name="Moran D.A.P."/>
            <person name="Tomita M."/>
            <person name="Numata K."/>
            <person name="Arakawa K."/>
        </authorList>
    </citation>
    <scope>NUCLEOTIDE SEQUENCE</scope>
</reference>
<dbReference type="AlphaFoldDB" id="A0A8X6USD7"/>
<dbReference type="EMBL" id="BMAW01036287">
    <property type="protein sequence ID" value="GFU43396.1"/>
    <property type="molecule type" value="Genomic_DNA"/>
</dbReference>
<dbReference type="Proteomes" id="UP000887013">
    <property type="component" value="Unassembled WGS sequence"/>
</dbReference>
<protein>
    <submittedName>
        <fullName evidence="1">Uncharacterized protein</fullName>
    </submittedName>
</protein>
<keyword evidence="2" id="KW-1185">Reference proteome</keyword>
<sequence length="201" mass="23294">MEHNLRYPIRNTFATEAMLILSLMIHPQMDGTRQHRCRKLCPLSKSKRQQELRPVFDAAACSIIKWTLPSTYLPHDTGHGAAQAQQRSNCQRCQPNVTVLFSNRLSSEALADLGVTFVKGKIAQQILKIDLFIEYHGEKEYTDEDKKKEINELVTDLGLSEDAAEWLRSKLKKNLYHVGPYFRGTDIREKEFTYFFSKERD</sequence>
<accession>A0A8X6USD7</accession>
<evidence type="ECO:0000313" key="2">
    <source>
        <dbReference type="Proteomes" id="UP000887013"/>
    </source>
</evidence>
<proteinExistence type="predicted"/>
<evidence type="ECO:0000313" key="1">
    <source>
        <dbReference type="EMBL" id="GFU43396.1"/>
    </source>
</evidence>
<name>A0A8X6USD7_NEPPI</name>